<dbReference type="EMBL" id="CAFBLX010000003">
    <property type="protein sequence ID" value="CAB4873426.1"/>
    <property type="molecule type" value="Genomic_DNA"/>
</dbReference>
<organism evidence="1">
    <name type="scientific">freshwater metagenome</name>
    <dbReference type="NCBI Taxonomy" id="449393"/>
    <lineage>
        <taxon>unclassified sequences</taxon>
        <taxon>metagenomes</taxon>
        <taxon>ecological metagenomes</taxon>
    </lineage>
</organism>
<proteinExistence type="predicted"/>
<evidence type="ECO:0000313" key="1">
    <source>
        <dbReference type="EMBL" id="CAB4873426.1"/>
    </source>
</evidence>
<gene>
    <name evidence="1" type="ORF">UFOPK3472_00088</name>
</gene>
<dbReference type="AlphaFoldDB" id="A0A6J7DS52"/>
<name>A0A6J7DS52_9ZZZZ</name>
<protein>
    <submittedName>
        <fullName evidence="1">Unannotated protein</fullName>
    </submittedName>
</protein>
<reference evidence="1" key="1">
    <citation type="submission" date="2020-05" db="EMBL/GenBank/DDBJ databases">
        <authorList>
            <person name="Chiriac C."/>
            <person name="Salcher M."/>
            <person name="Ghai R."/>
            <person name="Kavagutti S V."/>
        </authorList>
    </citation>
    <scope>NUCLEOTIDE SEQUENCE</scope>
</reference>
<sequence length="326" mass="35182">MVALLVSACSSPVTGTPAALPTTIAPEIAVPISPYNDWFRTLDPCGFVDGTTIAQWGVPIHFGNDTQMDTCSIEFAEPVTDARIEGLSVSTGMGVDSTFVDLGGFMGTELPDSVMCSISVRFDDHQSYFVSAFGADFGLSSPELFGNSVDARLCSRTRELIRASVPLFSSQPLRSESTRSVQTALMSKQPCGAVPELSRTYPKTTATTLREGDPFNCRIQTGVSVNKRDESGEVNIGFRQFPESMADEPLTMFGEVEINLLGVVGHEEEEDNGYCTTRAFVGVGSGYPVQRRTETETYIDVIQLSGFGCERLRIAATAAVRAYQNG</sequence>
<accession>A0A6J7DS52</accession>